<feature type="transmembrane region" description="Helical" evidence="6">
    <location>
        <begin position="435"/>
        <end position="453"/>
    </location>
</feature>
<accession>A0A7D7R436</accession>
<evidence type="ECO:0000313" key="10">
    <source>
        <dbReference type="Proteomes" id="UP000515349"/>
    </source>
</evidence>
<dbReference type="Proteomes" id="UP000539710">
    <property type="component" value="Unassembled WGS sequence"/>
</dbReference>
<evidence type="ECO:0000256" key="3">
    <source>
        <dbReference type="ARBA" id="ARBA00022692"/>
    </source>
</evidence>
<feature type="transmembrane region" description="Helical" evidence="6">
    <location>
        <begin position="748"/>
        <end position="767"/>
    </location>
</feature>
<comment type="subcellular location">
    <subcellularLocation>
        <location evidence="1">Cell membrane</location>
        <topology evidence="1">Multi-pass membrane protein</topology>
    </subcellularLocation>
</comment>
<evidence type="ECO:0000256" key="4">
    <source>
        <dbReference type="ARBA" id="ARBA00022989"/>
    </source>
</evidence>
<reference evidence="11" key="3">
    <citation type="submission" date="2020-07" db="EMBL/GenBank/DDBJ databases">
        <title>Flavobacterium sp. xlx-214.</title>
        <authorList>
            <person name="Yang C."/>
        </authorList>
    </citation>
    <scope>NUCLEOTIDE SEQUENCE [LARGE SCALE GENOMIC DNA]</scope>
    <source>
        <strain evidence="11">CX-624</strain>
    </source>
</reference>
<feature type="transmembrane region" description="Helical" evidence="6">
    <location>
        <begin position="266"/>
        <end position="285"/>
    </location>
</feature>
<proteinExistence type="predicted"/>
<reference evidence="8" key="4">
    <citation type="submission" date="2020-07" db="EMBL/GenBank/DDBJ databases">
        <authorList>
            <person name="Yang C."/>
        </authorList>
    </citation>
    <scope>NUCLEOTIDE SEQUENCE</scope>
    <source>
        <strain evidence="8">Cx-624</strain>
    </source>
</reference>
<organism evidence="9 10">
    <name type="scientific">Marnyiella aurantia</name>
    <dbReference type="NCBI Taxonomy" id="2758037"/>
    <lineage>
        <taxon>Bacteria</taxon>
        <taxon>Pseudomonadati</taxon>
        <taxon>Bacteroidota</taxon>
        <taxon>Flavobacteriia</taxon>
        <taxon>Flavobacteriales</taxon>
        <taxon>Weeksellaceae</taxon>
        <taxon>Marnyiella</taxon>
    </lineage>
</organism>
<dbReference type="Proteomes" id="UP000515349">
    <property type="component" value="Chromosome"/>
</dbReference>
<gene>
    <name evidence="9" type="ORF">H1R16_06605</name>
    <name evidence="8" type="ORF">H2507_08835</name>
</gene>
<dbReference type="SMART" id="SM00563">
    <property type="entry name" value="PlsC"/>
    <property type="match status" value="1"/>
</dbReference>
<feature type="domain" description="Phospholipid/glycerol acyltransferase" evidence="7">
    <location>
        <begin position="883"/>
        <end position="992"/>
    </location>
</feature>
<evidence type="ECO:0000259" key="7">
    <source>
        <dbReference type="SMART" id="SM00563"/>
    </source>
</evidence>
<protein>
    <submittedName>
        <fullName evidence="9">MMPL family transporter</fullName>
    </submittedName>
</protein>
<dbReference type="InterPro" id="IPR002123">
    <property type="entry name" value="Plipid/glycerol_acylTrfase"/>
</dbReference>
<feature type="transmembrane region" description="Helical" evidence="6">
    <location>
        <begin position="384"/>
        <end position="407"/>
    </location>
</feature>
<dbReference type="EMBL" id="JACEUX010000002">
    <property type="protein sequence ID" value="MBA5247272.1"/>
    <property type="molecule type" value="Genomic_DNA"/>
</dbReference>
<dbReference type="CDD" id="cd07989">
    <property type="entry name" value="LPLAT_AGPAT-like"/>
    <property type="match status" value="1"/>
</dbReference>
<dbReference type="SUPFAM" id="SSF82866">
    <property type="entry name" value="Multidrug efflux transporter AcrB transmembrane domain"/>
    <property type="match status" value="2"/>
</dbReference>
<reference evidence="10" key="2">
    <citation type="submission" date="2020-07" db="EMBL/GenBank/DDBJ databases">
        <title>Chryseobacterium sp.cx-624.</title>
        <authorList>
            <person name="Yang C."/>
        </authorList>
    </citation>
    <scope>NUCLEOTIDE SEQUENCE [LARGE SCALE GENOMIC DNA]</scope>
    <source>
        <strain evidence="10">cx-624</strain>
    </source>
</reference>
<dbReference type="Pfam" id="PF03176">
    <property type="entry name" value="MMPL"/>
    <property type="match status" value="2"/>
</dbReference>
<dbReference type="EMBL" id="CP059472">
    <property type="protein sequence ID" value="QMS97409.1"/>
    <property type="molecule type" value="Genomic_DNA"/>
</dbReference>
<evidence type="ECO:0000256" key="6">
    <source>
        <dbReference type="SAM" id="Phobius"/>
    </source>
</evidence>
<feature type="transmembrane region" description="Helical" evidence="6">
    <location>
        <begin position="682"/>
        <end position="702"/>
    </location>
</feature>
<evidence type="ECO:0000313" key="8">
    <source>
        <dbReference type="EMBL" id="MBA5247272.1"/>
    </source>
</evidence>
<feature type="transmembrane region" description="Helical" evidence="6">
    <location>
        <begin position="779"/>
        <end position="801"/>
    </location>
</feature>
<dbReference type="Pfam" id="PF01553">
    <property type="entry name" value="Acyltransferase"/>
    <property type="match status" value="1"/>
</dbReference>
<sequence length="1210" mass="136501">MHRIFIALYYLIERNRLVAALLALSFLILGIFYASKIKFEEDISQMLPKNGKSDITAQVLSQLEFSDKIIVLINSRTNGDQLTETADAFIESLEPLSPYLKSVQGKVDEDQISETFDFAQKNIPLLLADDDYRIIEERISGDSINHRLAANYRALTAPTSLVTKEFIKKDPLGITGLGLQKLHLLGGNKDFRLQDGYIVSQDGKNILLFLEPAFGGAETKNNEVLAEKLNLLKDRLNKEFNGKTEISYFGAPLIAAANAKQIKKDIQTTVIISTAVLLLLLIFYFRNILAPVIIFIPTVFGAAAGLIFIYIIKDSISAISLSVSAILIGITIDYAIHILTHYKHKNNIEDVLKEITHPIIMSASTTAVSFLCLTFVRSEALRDLGIFASVTVMFSALFTLVLIPHLYRPRKSNVPEKKTFIDKIGAYPYEKNRPLVIICSLLIVATFFGFSHIKFNQNISDLNFVPEEIKENEKKLEKLSDITEKSIHVVSYGSTSAEAVDKNTKLLSFLKNQQKSGKILSFQSVGEVLLSEQEQKARTDRWNQFWTPERKSDVISQMKISGATQGFNSSAFTEFEEMLNRNYQPLSLDDYSNLPALQLSEFYNFKKGMHTLSTVVKVDEGQRDQFIRSVEKRNEVLAIDRQQINENFLGLLKDDFNSLINYSLIAVILIFLIFFRNIDLTVMAVIPIILSGIVTAGILYFLGLELNIFSTIVCTLIFGAGVDFNIFLTQALQKEISTGKDQLPLYRVSIILALITTVLAVGALIFAKHPALHSVSTVALVGMVAVVVISFAMYPLMFGYIRQRSQKGLMPVTVRVLLNSVFSLLIYAFGGIIFGIIAPFFSGRNQGKLKKLVASYLTMVLHTNPFVRKRVVNQTGEMFEKPAVVIANHTSSLDTLSMAMTTHKLLFFVNDWVYNSPVFGRLVRCLGFFPVSEGLEGNIDRLKEKVAQGYSLMIFPEGERSTTNSIQRFHKGAFYLAENLKLDILPVYVHGTSEVMPKGDLFIHDGSITVITGRRIAWDDVSLGVTYQHRAKKINALFREKFSELSKELEDEDYFTPKILMNYHYMEKEIVKEVRGDWKQNKKLYHELNKWIGPKDRILHISADYGQLDMLLTLQEAGRQINSYNLDVEKRDTARQSYLLQRRKIQYRDSLDHLETVPDVLLISDVSFNLDQLAVLPPRIIFLNRPEVQAPAGYATAEGKDGLTVFNIMD</sequence>
<dbReference type="AlphaFoldDB" id="A0A7D7R436"/>
<evidence type="ECO:0000313" key="9">
    <source>
        <dbReference type="EMBL" id="QMS97409.1"/>
    </source>
</evidence>
<feature type="transmembrane region" description="Helical" evidence="6">
    <location>
        <begin position="708"/>
        <end position="728"/>
    </location>
</feature>
<evidence type="ECO:0000256" key="2">
    <source>
        <dbReference type="ARBA" id="ARBA00022475"/>
    </source>
</evidence>
<feature type="transmembrane region" description="Helical" evidence="6">
    <location>
        <begin position="359"/>
        <end position="378"/>
    </location>
</feature>
<dbReference type="Gene3D" id="1.20.1640.10">
    <property type="entry name" value="Multidrug efflux transporter AcrB transmembrane domain"/>
    <property type="match status" value="2"/>
</dbReference>
<name>A0A7D7R436_9FLAO</name>
<dbReference type="RefSeq" id="WP_181887354.1">
    <property type="nucleotide sequence ID" value="NZ_CP059472.1"/>
</dbReference>
<keyword evidence="5 6" id="KW-0472">Membrane</keyword>
<reference evidence="9" key="1">
    <citation type="submission" date="2020-07" db="EMBL/GenBank/DDBJ databases">
        <title>Chryseobacterium sp. CX-624.</title>
        <authorList>
            <person name="Yang C."/>
        </authorList>
    </citation>
    <scope>NUCLEOTIDE SEQUENCE</scope>
    <source>
        <strain evidence="9">CX-624</strain>
    </source>
</reference>
<dbReference type="GO" id="GO:0005886">
    <property type="term" value="C:plasma membrane"/>
    <property type="evidence" value="ECO:0007669"/>
    <property type="project" value="UniProtKB-SubCell"/>
</dbReference>
<dbReference type="KEGG" id="cbau:H1R16_06605"/>
<dbReference type="SUPFAM" id="SSF69593">
    <property type="entry name" value="Glycerol-3-phosphate (1)-acyltransferase"/>
    <property type="match status" value="1"/>
</dbReference>
<keyword evidence="2" id="KW-1003">Cell membrane</keyword>
<dbReference type="GO" id="GO:0016746">
    <property type="term" value="F:acyltransferase activity"/>
    <property type="evidence" value="ECO:0007669"/>
    <property type="project" value="InterPro"/>
</dbReference>
<dbReference type="PANTHER" id="PTHR33406">
    <property type="entry name" value="MEMBRANE PROTEIN MJ1562-RELATED"/>
    <property type="match status" value="1"/>
</dbReference>
<evidence type="ECO:0000256" key="1">
    <source>
        <dbReference type="ARBA" id="ARBA00004651"/>
    </source>
</evidence>
<feature type="transmembrane region" description="Helical" evidence="6">
    <location>
        <begin position="821"/>
        <end position="841"/>
    </location>
</feature>
<feature type="transmembrane region" description="Helical" evidence="6">
    <location>
        <begin position="318"/>
        <end position="339"/>
    </location>
</feature>
<dbReference type="PANTHER" id="PTHR33406:SF13">
    <property type="entry name" value="MEMBRANE PROTEIN YDFJ"/>
    <property type="match status" value="1"/>
</dbReference>
<dbReference type="InterPro" id="IPR050545">
    <property type="entry name" value="Mycobact_MmpL"/>
</dbReference>
<feature type="transmembrane region" description="Helical" evidence="6">
    <location>
        <begin position="292"/>
        <end position="312"/>
    </location>
</feature>
<keyword evidence="4 6" id="KW-1133">Transmembrane helix</keyword>
<dbReference type="InterPro" id="IPR004869">
    <property type="entry name" value="MMPL_dom"/>
</dbReference>
<evidence type="ECO:0000256" key="5">
    <source>
        <dbReference type="ARBA" id="ARBA00023136"/>
    </source>
</evidence>
<keyword evidence="3 6" id="KW-0812">Transmembrane</keyword>
<evidence type="ECO:0000313" key="11">
    <source>
        <dbReference type="Proteomes" id="UP000539710"/>
    </source>
</evidence>
<keyword evidence="11" id="KW-1185">Reference proteome</keyword>
<feature type="transmembrane region" description="Helical" evidence="6">
    <location>
        <begin position="659"/>
        <end position="675"/>
    </location>
</feature>